<dbReference type="AlphaFoldDB" id="A0AAQ3M582"/>
<feature type="transmembrane region" description="Helical" evidence="1">
    <location>
        <begin position="12"/>
        <end position="30"/>
    </location>
</feature>
<keyword evidence="1" id="KW-1133">Transmembrane helix</keyword>
<gene>
    <name evidence="3" type="ORF">R9X50_00316300</name>
</gene>
<name>A0AAQ3M582_9PEZI</name>
<feature type="transmembrane region" description="Helical" evidence="1">
    <location>
        <begin position="50"/>
        <end position="72"/>
    </location>
</feature>
<protein>
    <recommendedName>
        <fullName evidence="2">Glycosyltransferase 2-like domain-containing protein</fullName>
    </recommendedName>
</protein>
<dbReference type="InterPro" id="IPR001173">
    <property type="entry name" value="Glyco_trans_2-like"/>
</dbReference>
<dbReference type="Proteomes" id="UP001303373">
    <property type="component" value="Chromosome 4"/>
</dbReference>
<reference evidence="3 4" key="1">
    <citation type="submission" date="2023-11" db="EMBL/GenBank/DDBJ databases">
        <title>An acidophilic fungus is an integral part of prey digestion in a carnivorous sundew plant.</title>
        <authorList>
            <person name="Tsai I.J."/>
        </authorList>
    </citation>
    <scope>NUCLEOTIDE SEQUENCE [LARGE SCALE GENOMIC DNA]</scope>
    <source>
        <strain evidence="3">169a</strain>
    </source>
</reference>
<evidence type="ECO:0000313" key="4">
    <source>
        <dbReference type="Proteomes" id="UP001303373"/>
    </source>
</evidence>
<proteinExistence type="predicted"/>
<dbReference type="PANTHER" id="PTHR36851">
    <property type="entry name" value="UNNAMED PRODUCT"/>
    <property type="match status" value="1"/>
</dbReference>
<keyword evidence="1" id="KW-0472">Membrane</keyword>
<keyword evidence="4" id="KW-1185">Reference proteome</keyword>
<sequence length="604" mass="67541">MSTAFVWATRCIPGLSAIIVFALLYLSFIAEPFGKGQRGDHHGVATIWQLLLSIYTILLHLQAIAFPARVCWAIGNVIEKMKETAAIKDNPKKRKKITIKTEENDAAISYPSPLFVIILPSYKENMATMRETLRVLASHPQARHCYHVYLAMEEKEEKAAFKATDLIATFHRSFYKLSFTMHPAGIPGEAQGKSSNESWAGKQASADYPEEVKSNIIMTVMDADTHLSPRYFSQVAKAFTENPDTRETTMYVPPIVFDRNLHRVPLPVRTADLIWSGAGISSLYPGSEIRIPTSVYSLPMSLVEQVGGWDTGPGAIGEDMHMYLKCFFALSGNINVEVVYAAASQCNVASDKKGIQGYFDGIDARYKQALRHMWGAQDSGYCVRQAVDMLRRHYNAPPPATEFPLSAPNANWTAFYTSTGLDQSLSPKAGNGFPAPPKAINKMNCLVLANRMFEAHFLPIHLCLILATSGIYGLLYPIFLMPAVLRWSLEFSGWCRLIGYLLMLVFFYRYATYHRLCVALRREEMRRAGLLEEMEENDSFSPDIFQFAGIAEVMTFPLGGFIFGGIPALQAVITHIFTDRLTYVVSLKPQLSRTKDWKSGTVTP</sequence>
<dbReference type="EMBL" id="CP138583">
    <property type="protein sequence ID" value="WPH00338.1"/>
    <property type="molecule type" value="Genomic_DNA"/>
</dbReference>
<organism evidence="3 4">
    <name type="scientific">Acrodontium crateriforme</name>
    <dbReference type="NCBI Taxonomy" id="150365"/>
    <lineage>
        <taxon>Eukaryota</taxon>
        <taxon>Fungi</taxon>
        <taxon>Dikarya</taxon>
        <taxon>Ascomycota</taxon>
        <taxon>Pezizomycotina</taxon>
        <taxon>Dothideomycetes</taxon>
        <taxon>Dothideomycetidae</taxon>
        <taxon>Mycosphaerellales</taxon>
        <taxon>Teratosphaeriaceae</taxon>
        <taxon>Acrodontium</taxon>
    </lineage>
</organism>
<feature type="transmembrane region" description="Helical" evidence="1">
    <location>
        <begin position="491"/>
        <end position="511"/>
    </location>
</feature>
<evidence type="ECO:0000256" key="1">
    <source>
        <dbReference type="SAM" id="Phobius"/>
    </source>
</evidence>
<dbReference type="Gene3D" id="3.90.550.10">
    <property type="entry name" value="Spore Coat Polysaccharide Biosynthesis Protein SpsA, Chain A"/>
    <property type="match status" value="1"/>
</dbReference>
<evidence type="ECO:0000313" key="3">
    <source>
        <dbReference type="EMBL" id="WPH00338.1"/>
    </source>
</evidence>
<evidence type="ECO:0000259" key="2">
    <source>
        <dbReference type="Pfam" id="PF13632"/>
    </source>
</evidence>
<dbReference type="Pfam" id="PF13632">
    <property type="entry name" value="Glyco_trans_2_3"/>
    <property type="match status" value="1"/>
</dbReference>
<feature type="domain" description="Glycosyltransferase 2-like" evidence="2">
    <location>
        <begin position="219"/>
        <end position="482"/>
    </location>
</feature>
<dbReference type="InterPro" id="IPR029044">
    <property type="entry name" value="Nucleotide-diphossugar_trans"/>
</dbReference>
<keyword evidence="1" id="KW-0812">Transmembrane</keyword>
<feature type="transmembrane region" description="Helical" evidence="1">
    <location>
        <begin position="457"/>
        <end position="479"/>
    </location>
</feature>
<accession>A0AAQ3M582</accession>
<dbReference type="SUPFAM" id="SSF53448">
    <property type="entry name" value="Nucleotide-diphospho-sugar transferases"/>
    <property type="match status" value="1"/>
</dbReference>
<dbReference type="PANTHER" id="PTHR36851:SF1">
    <property type="entry name" value="GLYCO_TRANS_2-LIKE DOMAIN-CONTAINING PROTEIN"/>
    <property type="match status" value="1"/>
</dbReference>